<gene>
    <name evidence="3" type="ORF">METZ01_LOCUS410002</name>
</gene>
<accession>A0A382WGA7</accession>
<evidence type="ECO:0008006" key="4">
    <source>
        <dbReference type="Google" id="ProtNLM"/>
    </source>
</evidence>
<name>A0A382WGA7_9ZZZZ</name>
<dbReference type="PANTHER" id="PTHR42818">
    <property type="entry name" value="SULFOPYRUVATE DECARBOXYLASE SUBUNIT ALPHA"/>
    <property type="match status" value="1"/>
</dbReference>
<reference evidence="3" key="1">
    <citation type="submission" date="2018-05" db="EMBL/GenBank/DDBJ databases">
        <authorList>
            <person name="Lanie J.A."/>
            <person name="Ng W.-L."/>
            <person name="Kazmierczak K.M."/>
            <person name="Andrzejewski T.M."/>
            <person name="Davidsen T.M."/>
            <person name="Wayne K.J."/>
            <person name="Tettelin H."/>
            <person name="Glass J.I."/>
            <person name="Rusch D."/>
            <person name="Podicherti R."/>
            <person name="Tsui H.-C.T."/>
            <person name="Winkler M.E."/>
        </authorList>
    </citation>
    <scope>NUCLEOTIDE SEQUENCE</scope>
</reference>
<sequence>MQNSGLGNAVNPLLSLCDSDVYSIPMVIMIGWRGEPGVKDEPQHIKQGKIQIKLLETMNIPYEIISGDDEKFKIKISSIV</sequence>
<evidence type="ECO:0000256" key="1">
    <source>
        <dbReference type="ARBA" id="ARBA00022793"/>
    </source>
</evidence>
<proteinExistence type="predicted"/>
<dbReference type="InterPro" id="IPR051818">
    <property type="entry name" value="TPP_dependent_decarboxylase"/>
</dbReference>
<dbReference type="PANTHER" id="PTHR42818:SF1">
    <property type="entry name" value="SULFOPYRUVATE DECARBOXYLASE"/>
    <property type="match status" value="1"/>
</dbReference>
<evidence type="ECO:0000313" key="3">
    <source>
        <dbReference type="EMBL" id="SVD57148.1"/>
    </source>
</evidence>
<evidence type="ECO:0000256" key="2">
    <source>
        <dbReference type="ARBA" id="ARBA00023239"/>
    </source>
</evidence>
<dbReference type="EMBL" id="UINC01159193">
    <property type="protein sequence ID" value="SVD57148.1"/>
    <property type="molecule type" value="Genomic_DNA"/>
</dbReference>
<keyword evidence="2" id="KW-0456">Lyase</keyword>
<feature type="non-terminal residue" evidence="3">
    <location>
        <position position="80"/>
    </location>
</feature>
<organism evidence="3">
    <name type="scientific">marine metagenome</name>
    <dbReference type="NCBI Taxonomy" id="408172"/>
    <lineage>
        <taxon>unclassified sequences</taxon>
        <taxon>metagenomes</taxon>
        <taxon>ecological metagenomes</taxon>
    </lineage>
</organism>
<dbReference type="AlphaFoldDB" id="A0A382WGA7"/>
<protein>
    <recommendedName>
        <fullName evidence="4">Thiamine pyrophosphate enzyme N-terminal TPP-binding domain-containing protein</fullName>
    </recommendedName>
</protein>
<dbReference type="GO" id="GO:0016831">
    <property type="term" value="F:carboxy-lyase activity"/>
    <property type="evidence" value="ECO:0007669"/>
    <property type="project" value="UniProtKB-KW"/>
</dbReference>
<keyword evidence="1" id="KW-0210">Decarboxylase</keyword>